<feature type="domain" description="EF-hand" evidence="4">
    <location>
        <begin position="28"/>
        <end position="55"/>
    </location>
</feature>
<evidence type="ECO:0000256" key="1">
    <source>
        <dbReference type="ARBA" id="ARBA00022723"/>
    </source>
</evidence>
<dbReference type="AlphaFoldDB" id="A0A8J5GQY9"/>
<evidence type="ECO:0000256" key="2">
    <source>
        <dbReference type="ARBA" id="ARBA00022737"/>
    </source>
</evidence>
<evidence type="ECO:0000259" key="4">
    <source>
        <dbReference type="PROSITE" id="PS50222"/>
    </source>
</evidence>
<feature type="compositionally biased region" description="Low complexity" evidence="3">
    <location>
        <begin position="1"/>
        <end position="24"/>
    </location>
</feature>
<feature type="domain" description="EF-hand" evidence="4">
    <location>
        <begin position="65"/>
        <end position="99"/>
    </location>
</feature>
<keyword evidence="6" id="KW-1185">Reference proteome</keyword>
<sequence length="174" mass="18057">MCTSGRPYRSDPSPSASSRGAPRGLRPAFDVLDADRDGKIGRDDLKLFFSSSSSSSSSDLGAASLSENDIASMISAADADRDGLVEFEEFERVLCRGDAGAGGVLEEAFAVMDRDGDGKVGFGDLKSYLVMAGLPADDEDVWGMIRSTGGGDGADGVSFDALLRILAVDLSDAS</sequence>
<dbReference type="InterPro" id="IPR039647">
    <property type="entry name" value="EF_hand_pair_protein_CML-like"/>
</dbReference>
<reference evidence="5 6" key="1">
    <citation type="submission" date="2020-08" db="EMBL/GenBank/DDBJ databases">
        <title>Plant Genome Project.</title>
        <authorList>
            <person name="Zhang R.-G."/>
        </authorList>
    </citation>
    <scope>NUCLEOTIDE SEQUENCE [LARGE SCALE GENOMIC DNA]</scope>
    <source>
        <tissue evidence="5">Rhizome</tissue>
    </source>
</reference>
<dbReference type="GO" id="GO:0005509">
    <property type="term" value="F:calcium ion binding"/>
    <property type="evidence" value="ECO:0007669"/>
    <property type="project" value="InterPro"/>
</dbReference>
<proteinExistence type="predicted"/>
<dbReference type="PANTHER" id="PTHR10891">
    <property type="entry name" value="EF-HAND CALCIUM-BINDING DOMAIN CONTAINING PROTEIN"/>
    <property type="match status" value="1"/>
</dbReference>
<dbReference type="PROSITE" id="PS00018">
    <property type="entry name" value="EF_HAND_1"/>
    <property type="match status" value="2"/>
</dbReference>
<dbReference type="Proteomes" id="UP000734854">
    <property type="component" value="Unassembled WGS sequence"/>
</dbReference>
<dbReference type="InterPro" id="IPR018247">
    <property type="entry name" value="EF_Hand_1_Ca_BS"/>
</dbReference>
<organism evidence="5 6">
    <name type="scientific">Zingiber officinale</name>
    <name type="common">Ginger</name>
    <name type="synonym">Amomum zingiber</name>
    <dbReference type="NCBI Taxonomy" id="94328"/>
    <lineage>
        <taxon>Eukaryota</taxon>
        <taxon>Viridiplantae</taxon>
        <taxon>Streptophyta</taxon>
        <taxon>Embryophyta</taxon>
        <taxon>Tracheophyta</taxon>
        <taxon>Spermatophyta</taxon>
        <taxon>Magnoliopsida</taxon>
        <taxon>Liliopsida</taxon>
        <taxon>Zingiberales</taxon>
        <taxon>Zingiberaceae</taxon>
        <taxon>Zingiber</taxon>
    </lineage>
</organism>
<accession>A0A8J5GQY9</accession>
<keyword evidence="1" id="KW-0479">Metal-binding</keyword>
<evidence type="ECO:0000313" key="5">
    <source>
        <dbReference type="EMBL" id="KAG6508428.1"/>
    </source>
</evidence>
<feature type="region of interest" description="Disordered" evidence="3">
    <location>
        <begin position="1"/>
        <end position="30"/>
    </location>
</feature>
<protein>
    <recommendedName>
        <fullName evidence="4">EF-hand domain-containing protein</fullName>
    </recommendedName>
</protein>
<dbReference type="OrthoDB" id="26525at2759"/>
<dbReference type="FunFam" id="1.10.238.10:FF:000178">
    <property type="entry name" value="Calmodulin-2 A"/>
    <property type="match status" value="1"/>
</dbReference>
<keyword evidence="2" id="KW-0677">Repeat</keyword>
<dbReference type="CDD" id="cd00051">
    <property type="entry name" value="EFh"/>
    <property type="match status" value="1"/>
</dbReference>
<evidence type="ECO:0000256" key="3">
    <source>
        <dbReference type="SAM" id="MobiDB-lite"/>
    </source>
</evidence>
<dbReference type="PROSITE" id="PS50222">
    <property type="entry name" value="EF_HAND_2"/>
    <property type="match status" value="3"/>
</dbReference>
<feature type="domain" description="EF-hand" evidence="4">
    <location>
        <begin position="100"/>
        <end position="135"/>
    </location>
</feature>
<dbReference type="InterPro" id="IPR002048">
    <property type="entry name" value="EF_hand_dom"/>
</dbReference>
<dbReference type="Pfam" id="PF13202">
    <property type="entry name" value="EF-hand_5"/>
    <property type="match status" value="1"/>
</dbReference>
<dbReference type="EMBL" id="JACMSC010000009">
    <property type="protein sequence ID" value="KAG6508428.1"/>
    <property type="molecule type" value="Genomic_DNA"/>
</dbReference>
<dbReference type="SMART" id="SM00054">
    <property type="entry name" value="EFh"/>
    <property type="match status" value="3"/>
</dbReference>
<gene>
    <name evidence="5" type="ORF">ZIOFF_033802</name>
</gene>
<dbReference type="GO" id="GO:0043226">
    <property type="term" value="C:organelle"/>
    <property type="evidence" value="ECO:0007669"/>
    <property type="project" value="UniProtKB-ARBA"/>
</dbReference>
<name>A0A8J5GQY9_ZINOF</name>
<dbReference type="Pfam" id="PF13499">
    <property type="entry name" value="EF-hand_7"/>
    <property type="match status" value="1"/>
</dbReference>
<evidence type="ECO:0000313" key="6">
    <source>
        <dbReference type="Proteomes" id="UP000734854"/>
    </source>
</evidence>
<comment type="caution">
    <text evidence="5">The sequence shown here is derived from an EMBL/GenBank/DDBJ whole genome shotgun (WGS) entry which is preliminary data.</text>
</comment>